<dbReference type="InterPro" id="IPR023612">
    <property type="entry name" value="Peptidase_M4"/>
</dbReference>
<evidence type="ECO:0000259" key="12">
    <source>
        <dbReference type="Pfam" id="PF07504"/>
    </source>
</evidence>
<comment type="subcellular location">
    <subcellularLocation>
        <location evidence="9">Secreted</location>
    </subcellularLocation>
</comment>
<dbReference type="SUPFAM" id="SSF55486">
    <property type="entry name" value="Metalloproteases ('zincins'), catalytic domain"/>
    <property type="match status" value="1"/>
</dbReference>
<dbReference type="Pfam" id="PF02868">
    <property type="entry name" value="Peptidase_M4_C"/>
    <property type="match status" value="1"/>
</dbReference>
<evidence type="ECO:0000313" key="13">
    <source>
        <dbReference type="EMBL" id="MCX7569647.1"/>
    </source>
</evidence>
<keyword evidence="6 9" id="KW-0378">Hydrolase</keyword>
<gene>
    <name evidence="13" type="ORF">OS242_06695</name>
</gene>
<comment type="similarity">
    <text evidence="2 9">Belongs to the peptidase M4 family.</text>
</comment>
<dbReference type="Gene3D" id="3.10.170.10">
    <property type="match status" value="1"/>
</dbReference>
<dbReference type="InterPro" id="IPR027268">
    <property type="entry name" value="Peptidase_M4/M1_CTD_sf"/>
</dbReference>
<evidence type="ECO:0000259" key="11">
    <source>
        <dbReference type="Pfam" id="PF02868"/>
    </source>
</evidence>
<name>A0ABT3X1J4_9BACL</name>
<evidence type="ECO:0000256" key="6">
    <source>
        <dbReference type="ARBA" id="ARBA00022801"/>
    </source>
</evidence>
<keyword evidence="7 9" id="KW-0862">Zinc</keyword>
<keyword evidence="3 9" id="KW-0645">Protease</keyword>
<evidence type="ECO:0000256" key="2">
    <source>
        <dbReference type="ARBA" id="ARBA00009388"/>
    </source>
</evidence>
<evidence type="ECO:0000256" key="8">
    <source>
        <dbReference type="ARBA" id="ARBA00023049"/>
    </source>
</evidence>
<evidence type="ECO:0000256" key="5">
    <source>
        <dbReference type="ARBA" id="ARBA00022729"/>
    </source>
</evidence>
<keyword evidence="8 9" id="KW-0482">Metalloprotease</keyword>
<dbReference type="PANTHER" id="PTHR33794">
    <property type="entry name" value="BACILLOLYSIN"/>
    <property type="match status" value="1"/>
</dbReference>
<feature type="domain" description="Peptidase M4 C-terminal" evidence="11">
    <location>
        <begin position="365"/>
        <end position="513"/>
    </location>
</feature>
<accession>A0ABT3X1J4</accession>
<dbReference type="Proteomes" id="UP001208017">
    <property type="component" value="Unassembled WGS sequence"/>
</dbReference>
<evidence type="ECO:0000256" key="9">
    <source>
        <dbReference type="RuleBase" id="RU366073"/>
    </source>
</evidence>
<proteinExistence type="inferred from homology"/>
<keyword evidence="5 9" id="KW-0732">Signal</keyword>
<evidence type="ECO:0000259" key="10">
    <source>
        <dbReference type="Pfam" id="PF01447"/>
    </source>
</evidence>
<dbReference type="EC" id="3.4.24.-" evidence="9"/>
<feature type="domain" description="Peptidase M4" evidence="10">
    <location>
        <begin position="214"/>
        <end position="362"/>
    </location>
</feature>
<evidence type="ECO:0000313" key="14">
    <source>
        <dbReference type="Proteomes" id="UP001208017"/>
    </source>
</evidence>
<organism evidence="13 14">
    <name type="scientific">Tumebacillus lacus</name>
    <dbReference type="NCBI Taxonomy" id="2995335"/>
    <lineage>
        <taxon>Bacteria</taxon>
        <taxon>Bacillati</taxon>
        <taxon>Bacillota</taxon>
        <taxon>Bacilli</taxon>
        <taxon>Bacillales</taxon>
        <taxon>Alicyclobacillaceae</taxon>
        <taxon>Tumebacillus</taxon>
    </lineage>
</organism>
<dbReference type="InterPro" id="IPR001570">
    <property type="entry name" value="Peptidase_M4_C_domain"/>
</dbReference>
<sequence>MNKKLVTTLVLSSLVASAFAFNAGAANDKQILKDEQGKTHNVVGKLGKVKGATAEERAFNALDSVKGEFGFAQAKGNFKVKKSEVDEVGITHTRLDQTINGIPVAGGEMIVHEAKGELQGVTGEFKALKANTDKASLSTADAVAAAVAATGFTGELSEAAKSELFYVAADGEAKLAYKVIIRYLAEEPGNWSVFVDATDGTVLETINAIEYVVGTGTGVAGDTKSINTTYKNSTYYLEDQTKYMYTQKGSTIDTYNFNNGTSSQYYMTDTDNVWNTTTQRAGVDAHYYAGKVYDYYKNTLNRNSFDGNGAKIISGVHYSTNYNNAFWNGSQMTYGDGDGVQFRALSGSYDVVAHELTHAVTERTANLTYSYQSGALNESWSDAMASVMDSGDWLIGEDVYTPGTAGDALRSMSNPALYGQPAHMNQYVNTSSDNGGVHTNSGIPNKAFYNFATAIGSRDVAGKIWYKAISTYMTSSTNFSGARSATLQATTALYGSGSSYYTALQNAWSAVGVN</sequence>
<feature type="domain" description="FTP" evidence="12">
    <location>
        <begin position="77"/>
        <end position="125"/>
    </location>
</feature>
<comment type="function">
    <text evidence="9">Extracellular zinc metalloprotease.</text>
</comment>
<dbReference type="PANTHER" id="PTHR33794:SF1">
    <property type="entry name" value="BACILLOLYSIN"/>
    <property type="match status" value="1"/>
</dbReference>
<dbReference type="Pfam" id="PF01447">
    <property type="entry name" value="Peptidase_M4"/>
    <property type="match status" value="1"/>
</dbReference>
<feature type="signal peptide" evidence="9">
    <location>
        <begin position="1"/>
        <end position="20"/>
    </location>
</feature>
<evidence type="ECO:0000256" key="1">
    <source>
        <dbReference type="ARBA" id="ARBA00001947"/>
    </source>
</evidence>
<dbReference type="InterPro" id="IPR013856">
    <property type="entry name" value="Peptidase_M4_domain"/>
</dbReference>
<keyword evidence="4" id="KW-0479">Metal-binding</keyword>
<dbReference type="Pfam" id="PF07504">
    <property type="entry name" value="FTP"/>
    <property type="match status" value="1"/>
</dbReference>
<protein>
    <recommendedName>
        <fullName evidence="9">Neutral metalloproteinase</fullName>
        <ecNumber evidence="9">3.4.24.-</ecNumber>
    </recommendedName>
</protein>
<dbReference type="Gene3D" id="3.10.450.490">
    <property type="match status" value="1"/>
</dbReference>
<dbReference type="InterPro" id="IPR050728">
    <property type="entry name" value="Zinc_Metalloprotease_M4"/>
</dbReference>
<keyword evidence="14" id="KW-1185">Reference proteome</keyword>
<dbReference type="RefSeq" id="WP_267150882.1">
    <property type="nucleotide sequence ID" value="NZ_JAPMLT010000002.1"/>
</dbReference>
<comment type="cofactor">
    <cofactor evidence="1 9">
        <name>Zn(2+)</name>
        <dbReference type="ChEBI" id="CHEBI:29105"/>
    </cofactor>
</comment>
<dbReference type="CDD" id="cd09597">
    <property type="entry name" value="M4_TLP"/>
    <property type="match status" value="1"/>
</dbReference>
<dbReference type="PRINTS" id="PR00730">
    <property type="entry name" value="THERMOLYSIN"/>
</dbReference>
<dbReference type="Gene3D" id="1.10.390.10">
    <property type="entry name" value="Neutral Protease Domain 2"/>
    <property type="match status" value="1"/>
</dbReference>
<dbReference type="EMBL" id="JAPMLT010000002">
    <property type="protein sequence ID" value="MCX7569647.1"/>
    <property type="molecule type" value="Genomic_DNA"/>
</dbReference>
<evidence type="ECO:0000256" key="3">
    <source>
        <dbReference type="ARBA" id="ARBA00022670"/>
    </source>
</evidence>
<evidence type="ECO:0000256" key="7">
    <source>
        <dbReference type="ARBA" id="ARBA00022833"/>
    </source>
</evidence>
<reference evidence="13 14" key="1">
    <citation type="submission" date="2022-11" db="EMBL/GenBank/DDBJ databases">
        <title>Study of microbial diversity in lake waters.</title>
        <authorList>
            <person name="Zhang J."/>
        </authorList>
    </citation>
    <scope>NUCLEOTIDE SEQUENCE [LARGE SCALE GENOMIC DNA]</scope>
    <source>
        <strain evidence="13 14">DT12</strain>
    </source>
</reference>
<dbReference type="InterPro" id="IPR011096">
    <property type="entry name" value="FTP_domain"/>
</dbReference>
<feature type="chain" id="PRO_5044956589" description="Neutral metalloproteinase" evidence="9">
    <location>
        <begin position="21"/>
        <end position="514"/>
    </location>
</feature>
<comment type="caution">
    <text evidence="13">The sequence shown here is derived from an EMBL/GenBank/DDBJ whole genome shotgun (WGS) entry which is preliminary data.</text>
</comment>
<keyword evidence="9" id="KW-0964">Secreted</keyword>
<dbReference type="Gene3D" id="3.10.450.40">
    <property type="match status" value="1"/>
</dbReference>
<evidence type="ECO:0000256" key="4">
    <source>
        <dbReference type="ARBA" id="ARBA00022723"/>
    </source>
</evidence>